<name>I2GBA4_9BACT</name>
<evidence type="ECO:0000313" key="2">
    <source>
        <dbReference type="Proteomes" id="UP000009309"/>
    </source>
</evidence>
<keyword evidence="2" id="KW-1185">Reference proteome</keyword>
<comment type="caution">
    <text evidence="1">The sequence shown here is derived from an EMBL/GenBank/DDBJ whole genome shotgun (WGS) entry which is preliminary data.</text>
</comment>
<proteinExistence type="predicted"/>
<sequence length="35" mass="4044">MALNRRKGRYFIGGFYVRICHLATSGQLSTRLSNR</sequence>
<protein>
    <submittedName>
        <fullName evidence="1">Uncharacterized protein</fullName>
    </submittedName>
</protein>
<dbReference type="AlphaFoldDB" id="I2GBA4"/>
<reference evidence="1 2" key="1">
    <citation type="journal article" date="2012" name="J. Bacteriol.">
        <title>Genome Sequence of the Filamentous Bacterium Fibrisoma limi BUZ 3T.</title>
        <authorList>
            <person name="Filippini M."/>
            <person name="Qi W."/>
            <person name="Jaenicke S."/>
            <person name="Goesmann A."/>
            <person name="Smits T.H."/>
            <person name="Bagheri H.C."/>
        </authorList>
    </citation>
    <scope>NUCLEOTIDE SEQUENCE [LARGE SCALE GENOMIC DNA]</scope>
    <source>
        <strain evidence="2">BUZ 3T</strain>
    </source>
</reference>
<dbReference type="Proteomes" id="UP000009309">
    <property type="component" value="Unassembled WGS sequence"/>
</dbReference>
<organism evidence="1 2">
    <name type="scientific">Fibrisoma limi BUZ 3</name>
    <dbReference type="NCBI Taxonomy" id="1185876"/>
    <lineage>
        <taxon>Bacteria</taxon>
        <taxon>Pseudomonadati</taxon>
        <taxon>Bacteroidota</taxon>
        <taxon>Cytophagia</taxon>
        <taxon>Cytophagales</taxon>
        <taxon>Spirosomataceae</taxon>
        <taxon>Fibrisoma</taxon>
    </lineage>
</organism>
<dbReference type="EMBL" id="CAIT01000003">
    <property type="protein sequence ID" value="CCH51178.1"/>
    <property type="molecule type" value="Genomic_DNA"/>
</dbReference>
<gene>
    <name evidence="1" type="ORF">BN8_00092</name>
</gene>
<accession>I2GBA4</accession>
<evidence type="ECO:0000313" key="1">
    <source>
        <dbReference type="EMBL" id="CCH51178.1"/>
    </source>
</evidence>
<dbReference type="STRING" id="1185876.BN8_00092"/>